<feature type="transmembrane region" description="Helical" evidence="2">
    <location>
        <begin position="335"/>
        <end position="355"/>
    </location>
</feature>
<feature type="compositionally biased region" description="Low complexity" evidence="1">
    <location>
        <begin position="2810"/>
        <end position="2819"/>
    </location>
</feature>
<dbReference type="InterPro" id="IPR036116">
    <property type="entry name" value="FN3_sf"/>
</dbReference>
<feature type="domain" description="Fibronectin type-III" evidence="3">
    <location>
        <begin position="2628"/>
        <end position="2720"/>
    </location>
</feature>
<feature type="compositionally biased region" description="Basic and acidic residues" evidence="1">
    <location>
        <begin position="1136"/>
        <end position="1152"/>
    </location>
</feature>
<feature type="region of interest" description="Disordered" evidence="1">
    <location>
        <begin position="1354"/>
        <end position="1373"/>
    </location>
</feature>
<feature type="domain" description="Fibronectin type-III" evidence="3">
    <location>
        <begin position="1147"/>
        <end position="1247"/>
    </location>
</feature>
<name>A0ABQ8Y9Z0_9EUKA</name>
<evidence type="ECO:0000313" key="4">
    <source>
        <dbReference type="EMBL" id="KAJ6241460.1"/>
    </source>
</evidence>
<feature type="domain" description="Fibronectin type-III" evidence="3">
    <location>
        <begin position="2020"/>
        <end position="2111"/>
    </location>
</feature>
<feature type="domain" description="Fibronectin type-III" evidence="3">
    <location>
        <begin position="1349"/>
        <end position="1450"/>
    </location>
</feature>
<evidence type="ECO:0000259" key="3">
    <source>
        <dbReference type="PROSITE" id="PS50853"/>
    </source>
</evidence>
<dbReference type="Proteomes" id="UP001150062">
    <property type="component" value="Unassembled WGS sequence"/>
</dbReference>
<keyword evidence="2" id="KW-0812">Transmembrane</keyword>
<feature type="region of interest" description="Disordered" evidence="1">
    <location>
        <begin position="2160"/>
        <end position="2189"/>
    </location>
</feature>
<feature type="compositionally biased region" description="Low complexity" evidence="1">
    <location>
        <begin position="1055"/>
        <end position="1064"/>
    </location>
</feature>
<feature type="domain" description="Fibronectin type-III" evidence="3">
    <location>
        <begin position="2114"/>
        <end position="2244"/>
    </location>
</feature>
<feature type="compositionally biased region" description="Polar residues" evidence="1">
    <location>
        <begin position="1153"/>
        <end position="1168"/>
    </location>
</feature>
<gene>
    <name evidence="4" type="ORF">M0813_23247</name>
</gene>
<feature type="compositionally biased region" description="Acidic residues" evidence="1">
    <location>
        <begin position="1600"/>
        <end position="1627"/>
    </location>
</feature>
<sequence>MGSHVSTNTCTSHPYSKIKVIYLGSAPSDDSDLFLSLLNRSKNNENEEYFTLNSYKLSRSNTSSLGFSQNLLSAPILIVWNDYSQSSTQFYAKFLLNYEKQTFSEEFRLYEYNQNEQEQEQEQEKEKEKGQIQDLSQEKGGPEQEQKKEKEKEQEKEQEPEFDNSKALFIQLFTNGQRPNWVGQIITKSGIRIGDKFYITLSEFDSNNPKYYSQSLQNDWGVIETSSTFPSKYEDEDENENESEIFVELKLKTDQVNANEKSSVLQLTKSINGNYNSLFSSNKKPLVILSLNSIVENNNFFIMWAVNRKQTVANEIPPIDIELDNNEGETNNLNLILLIASCSILIIMLIVLLKIKKRGKKDKKMEMKNDEIIKISQIKITPKSAKIQLLRPNEKDPEIHEYEIQIRPINQSNIERDEEIKPLIYTSQISEFKIPNLKPNQEYSYQIRSKNSKGYSDFSPKETFKTKKQIEELKEISMVIETQEIKPNESAYFESEKDEDNLIKDDEYNLIEDNEEIIIINETQQDDFANKYDNLNQGDKPDTIKNSKSKSTPKFSKITFKKPNENGSEIQEYEIQIQPINQTNIENKEETKPIIIKSQTPEFIIPDLLPNQEYSYQIRSKNTNGYSDFSPKEIIKTQSDKPDTIKNTETQTTPNSSKITFNPPNEYGSQIQEYEIQVQPINQSNIENEESIKPIIIKSQTPEFIIPDLLPNQEYSYQIRSRNTNGYSDFSPKEIIKTQSDKPDTIKNTETQSTPNSSKITFKKPNENGSKIQEYEIQIQPINQSKIVNEKESIKPIIIKSQTPEFIIPDLLPNQEYSYQIRSKNTNGYSDFSPKEIIKTKSDKPKPIKNTKTQTTSNSSKITFKKPNENGSEIQEFEIRIRPINLKRIENEESIKPIIIKSQTPEFIIPDLLPNQEYSYQIRSKNSNGYSDFSPKEIIKTQSDKPDIIKNTKSKSTSNSSKITFKKPNENGSEIQDYEIQIQPLNQSNIENEESIKPIIIKSQIPEFIILKLKPNQEYSYQIRSKNTNGYSDFSPKETLKTQSDKPDIIKKSKTQTTSNSSKITFKKPNENGSKIQEYEIQIQPINQSNIENKESIKPIIIKSQIPEFIITDLLPNQEYSYQIRSRNTNGYSDFSPKETLKTQSDKPDTIKNTKTQSTPNSSKITFNPPNEYGSQIQEYEIQIQPINQSNIENEESIKPIIIKSQTPEFIIPDLLPNQEYSYQIRSRNTNGYSDFSPKEIIKTQSDKPDTIKQSETQSTPNSSKITFNPPNEYGSKIQEYEIQIQPLNQINIENKEETKPIIIKSQTPEFIIPDLLPNQEYSYQIRSKNSNGYSDFSPKEIMKTQSDKPDIIKNTETQSTSNSSKITFKKPNENGSKIQEYEIRIQPINPKSIENEKESIKPIIIKSQTPEFIIPDLLPNQEYSYQIRSKNTNGYSDFSPKEIYQTKSDIPDSIENLKLTELGPNDASFECNKPNANGSEIEFYEIQVKPRNPKNIENEEESTKPIIIKSKKPEFIISDLKPNQEYELSIRSKNSNGFSKFSPKENFTTLTDIPEPIEKFSQYEILSKSIIIEWDEPVNNGEEIDFYEIRLREIKNINEDEDGDEEEDEDEDENEDEEEDADNTEEEIIYKIKTLQYEIEKLKPNKDYLIKIRSHNPNGYCKKDFEQLFKTKSHIPDQIKQINLKENFSTKFLINWEKPNDHGSIIDYYEILINESTSYSTINMGNETLKTTNNLETDFNHLKPNTNYLLKIRAHNSHGYGKFSEINNFKTLTDVPDQIQNIEIISIFRESMKIKWDQPNNNGEIIDSYLIELQSNFQNMQPIHIKTKKEFHEINNLNPDTEYKIRIKANNIKGFGKYSQSKIVQIKNFEVPDQIETIKCIDFSFDEITIEWNEPNSDGIPIDYYKIKLIQEEEKEETNKDKDNNKDNNNNENNIINNKQIIKEVVDEDEEEKTKKDDEHNQEDENNVLCYESKANKYKFENLIPNKNYIIYIKAHNKIGFSLNWQKYKFQTKSTLPNKIENVIAKKIQSRKVRINWEKPAIGKSEIIDYHYQFTVPSRTEPFCGTSQKEEKTFTKLKPNKEYSFKIKARNSYGFSEFSDLLTFKTTTETPRKILDYNCKIISPTKIKLSWKKPPNGGSKIDYYQIELKPIESGLEIDKQEKEKEKENEKKKEIEKENDKETEKNDNKNENNVKRKLLFETEENEIVIDNLIPYKPYNFSLKAHNEKGFGRAIPDLIFQTFKSTPTLIAAKPKIEVSSTKALFSWKEPETRSNEPIKQYQIKIISDENKIPSTITTVKPNFTFPKLKPNKKYSVSIRSQNDIGWSDYSEPQSFTTLPDAPDSISKINISEIGITFVSFNWEIPEDNGKKIDNYIITLIKDENNNKKTNNQNITNSDDNNNNITKSIELQKDEEKKKLNYLIFNTEKTSYKISNLIPNQNYYFTIQAQNEIGNGPISHKETFSTLVDKPNSIDEKEIDIDIDLNEVNISWKEPGDNGSPIINYKLLLCLLQKKDNNKISDNNSNDNLENENKIRTKEGKEGNEGKEGKEGNEENEKTKEKEEMKEDEDHEENQEIMQHFTNSNKTKFKLLGLKSLSKYSIQIAAANEVGFSIFSIPKYFHTNTTQPDPIKEIQINNLTHTDIIFEWEKPYNNGELIDYYSIELKLKDIQNSKPITIEKATNNHSFSNLNPNTNYQLFIKGHNKNGYGIDNVPIAFKTKEYVPDQIELKNIKIIDIDSDYIELQFNKPRNNGKMIENYKYELTNKSLLTTDKENATISKIIACNNEKDDKNLETNENENKNKNNKNKTEDNNNNNINNKETCGDDNIQKIKIDNLISNTEYSFKIQAENKCGYGKNSKELIFKTTKDRPINIDEQIIIKPEFNKVYIEWKKPLDKEGLIDFYQVDMVSVKNEKDPIKAKTKNNNIEITNLIPNTKYTFTIKPHNEVGLSKGAKEYFFNTLVDAPESVTGFSIEEINLRTITLNWTEPANNGDPIKYYQIKVYNSQSRIPEIYNIKGLFLQLTDLLLNTLYHFEIRARNTIGYSPSPSKISHLTEKGDIPNSIEYLNKVTKINDQTVLYWPEPLNNGEKIENYRITIKSINQELILKKETERPKLNILAKQLLDNQNYFIQILAKNSIGYSKISNSIRLKLNQKLPSPCTNLSCIESKPNSLLIQWEHPSQFKKSLLVDFFKIIITLSKPTTTTTTTTTTKKKKNN</sequence>
<feature type="compositionally biased region" description="Basic and acidic residues" evidence="1">
    <location>
        <begin position="2789"/>
        <end position="2809"/>
    </location>
</feature>
<feature type="domain" description="Fibronectin type-III" evidence="3">
    <location>
        <begin position="641"/>
        <end position="741"/>
    </location>
</feature>
<reference evidence="4" key="1">
    <citation type="submission" date="2022-08" db="EMBL/GenBank/DDBJ databases">
        <title>Novel sulfate-reducing endosymbionts in the free-living metamonad Anaeramoeba.</title>
        <authorList>
            <person name="Jerlstrom-Hultqvist J."/>
            <person name="Cepicka I."/>
            <person name="Gallot-Lavallee L."/>
            <person name="Salas-Leiva D."/>
            <person name="Curtis B.A."/>
            <person name="Zahonova K."/>
            <person name="Pipaliya S."/>
            <person name="Dacks J."/>
            <person name="Roger A.J."/>
        </authorList>
    </citation>
    <scope>NUCLEOTIDE SEQUENCE</scope>
    <source>
        <strain evidence="4">Schooner1</strain>
    </source>
</reference>
<feature type="domain" description="Fibronectin type-III" evidence="3">
    <location>
        <begin position="1046"/>
        <end position="1146"/>
    </location>
</feature>
<feature type="domain" description="Fibronectin type-III" evidence="3">
    <location>
        <begin position="1776"/>
        <end position="1870"/>
    </location>
</feature>
<dbReference type="Pfam" id="PF00041">
    <property type="entry name" value="fn3"/>
    <property type="match status" value="21"/>
</dbReference>
<dbReference type="PROSITE" id="PS50853">
    <property type="entry name" value="FN3"/>
    <property type="match status" value="22"/>
</dbReference>
<organism evidence="4 5">
    <name type="scientific">Anaeramoeba flamelloides</name>
    <dbReference type="NCBI Taxonomy" id="1746091"/>
    <lineage>
        <taxon>Eukaryota</taxon>
        <taxon>Metamonada</taxon>
        <taxon>Anaeramoebidae</taxon>
        <taxon>Anaeramoeba</taxon>
    </lineage>
</organism>
<feature type="region of interest" description="Disordered" evidence="1">
    <location>
        <begin position="1026"/>
        <end position="1071"/>
    </location>
</feature>
<feature type="domain" description="Fibronectin type-III" evidence="3">
    <location>
        <begin position="844"/>
        <end position="944"/>
    </location>
</feature>
<feature type="domain" description="Fibronectin type-III" evidence="3">
    <location>
        <begin position="1554"/>
        <end position="1675"/>
    </location>
</feature>
<feature type="region of interest" description="Disordered" evidence="1">
    <location>
        <begin position="535"/>
        <end position="554"/>
    </location>
</feature>
<evidence type="ECO:0000256" key="1">
    <source>
        <dbReference type="SAM" id="MobiDB-lite"/>
    </source>
</evidence>
<feature type="region of interest" description="Disordered" evidence="1">
    <location>
        <begin position="841"/>
        <end position="867"/>
    </location>
</feature>
<feature type="region of interest" description="Disordered" evidence="1">
    <location>
        <begin position="2789"/>
        <end position="2819"/>
    </location>
</feature>
<feature type="compositionally biased region" description="Basic and acidic residues" evidence="1">
    <location>
        <begin position="1243"/>
        <end position="1253"/>
    </location>
</feature>
<dbReference type="SMART" id="SM00060">
    <property type="entry name" value="FN3"/>
    <property type="match status" value="25"/>
</dbReference>
<feature type="compositionally biased region" description="Low complexity" evidence="1">
    <location>
        <begin position="951"/>
        <end position="963"/>
    </location>
</feature>
<comment type="caution">
    <text evidence="4">The sequence shown here is derived from an EMBL/GenBank/DDBJ whole genome shotgun (WGS) entry which is preliminary data.</text>
</comment>
<proteinExistence type="predicted"/>
<keyword evidence="2" id="KW-1133">Transmembrane helix</keyword>
<feature type="compositionally biased region" description="Basic and acidic residues" evidence="1">
    <location>
        <begin position="1035"/>
        <end position="1051"/>
    </location>
</feature>
<evidence type="ECO:0000256" key="2">
    <source>
        <dbReference type="SAM" id="Phobius"/>
    </source>
</evidence>
<feature type="domain" description="Fibronectin type-III" evidence="3">
    <location>
        <begin position="2867"/>
        <end position="2961"/>
    </location>
</feature>
<dbReference type="EMBL" id="JAOAOG010000193">
    <property type="protein sequence ID" value="KAJ6241460.1"/>
    <property type="molecule type" value="Genomic_DNA"/>
</dbReference>
<feature type="compositionally biased region" description="Polar residues" evidence="1">
    <location>
        <begin position="748"/>
        <end position="760"/>
    </location>
</feature>
<feature type="region of interest" description="Disordered" evidence="1">
    <location>
        <begin position="1598"/>
        <end position="1627"/>
    </location>
</feature>
<feature type="region of interest" description="Disordered" evidence="1">
    <location>
        <begin position="742"/>
        <end position="766"/>
    </location>
</feature>
<keyword evidence="2" id="KW-0472">Membrane</keyword>
<dbReference type="PANTHER" id="PTHR46957:SF3">
    <property type="entry name" value="CYTOKINE RECEPTOR"/>
    <property type="match status" value="1"/>
</dbReference>
<feature type="region of interest" description="Disordered" evidence="1">
    <location>
        <begin position="643"/>
        <end position="662"/>
    </location>
</feature>
<feature type="region of interest" description="Disordered" evidence="1">
    <location>
        <begin position="114"/>
        <end position="162"/>
    </location>
</feature>
<feature type="region of interest" description="Disordered" evidence="1">
    <location>
        <begin position="1916"/>
        <end position="1943"/>
    </location>
</feature>
<feature type="compositionally biased region" description="Low complexity" evidence="1">
    <location>
        <begin position="848"/>
        <end position="862"/>
    </location>
</feature>
<dbReference type="CDD" id="cd00063">
    <property type="entry name" value="FN3"/>
    <property type="match status" value="24"/>
</dbReference>
<protein>
    <submittedName>
        <fullName evidence="4">Fibronectin type iii domain-containing 3ba-related</fullName>
    </submittedName>
</protein>
<dbReference type="SUPFAM" id="SSF49265">
    <property type="entry name" value="Fibronectin type III"/>
    <property type="match status" value="15"/>
</dbReference>
<feature type="domain" description="Fibronectin type-III" evidence="3">
    <location>
        <begin position="2245"/>
        <end position="2339"/>
    </location>
</feature>
<accession>A0ABQ8Y9Z0</accession>
<feature type="compositionally biased region" description="Polar residues" evidence="1">
    <location>
        <begin position="1355"/>
        <end position="1367"/>
    </location>
</feature>
<feature type="compositionally biased region" description="Polar residues" evidence="1">
    <location>
        <begin position="647"/>
        <end position="662"/>
    </location>
</feature>
<feature type="region of interest" description="Disordered" evidence="1">
    <location>
        <begin position="948"/>
        <end position="970"/>
    </location>
</feature>
<feature type="region of interest" description="Disordered" evidence="1">
    <location>
        <begin position="1243"/>
        <end position="1271"/>
    </location>
</feature>
<feature type="domain" description="Fibronectin type-III" evidence="3">
    <location>
        <begin position="369"/>
        <end position="469"/>
    </location>
</feature>
<evidence type="ECO:0000313" key="5">
    <source>
        <dbReference type="Proteomes" id="UP001150062"/>
    </source>
</evidence>
<dbReference type="PANTHER" id="PTHR46957">
    <property type="entry name" value="CYTOKINE RECEPTOR"/>
    <property type="match status" value="1"/>
</dbReference>
<feature type="compositionally biased region" description="Low complexity" evidence="1">
    <location>
        <begin position="1928"/>
        <end position="1941"/>
    </location>
</feature>
<feature type="domain" description="Fibronectin type-III" evidence="3">
    <location>
        <begin position="1454"/>
        <end position="1553"/>
    </location>
</feature>
<feature type="compositionally biased region" description="Basic and acidic residues" evidence="1">
    <location>
        <begin position="1916"/>
        <end position="1927"/>
    </location>
</feature>
<feature type="domain" description="Fibronectin type-III" evidence="3">
    <location>
        <begin position="1248"/>
        <end position="1348"/>
    </location>
</feature>
<keyword evidence="5" id="KW-1185">Reference proteome</keyword>
<feature type="domain" description="Fibronectin type-III" evidence="3">
    <location>
        <begin position="1676"/>
        <end position="1775"/>
    </location>
</feature>
<dbReference type="InterPro" id="IPR003961">
    <property type="entry name" value="FN3_dom"/>
</dbReference>
<feature type="domain" description="Fibronectin type-III" evidence="3">
    <location>
        <begin position="3057"/>
        <end position="3152"/>
    </location>
</feature>
<feature type="domain" description="Fibronectin type-III" evidence="3">
    <location>
        <begin position="540"/>
        <end position="640"/>
    </location>
</feature>
<feature type="domain" description="Fibronectin type-III" evidence="3">
    <location>
        <begin position="2340"/>
        <end position="2467"/>
    </location>
</feature>
<feature type="region of interest" description="Disordered" evidence="1">
    <location>
        <begin position="2517"/>
        <end position="2568"/>
    </location>
</feature>
<dbReference type="Gene3D" id="2.60.40.10">
    <property type="entry name" value="Immunoglobulins"/>
    <property type="match status" value="25"/>
</dbReference>
<feature type="domain" description="Fibronectin type-III" evidence="3">
    <location>
        <begin position="742"/>
        <end position="843"/>
    </location>
</feature>
<feature type="compositionally biased region" description="Basic and acidic residues" evidence="1">
    <location>
        <begin position="2529"/>
        <end position="2563"/>
    </location>
</feature>
<feature type="compositionally biased region" description="Polar residues" evidence="1">
    <location>
        <begin position="1254"/>
        <end position="1270"/>
    </location>
</feature>
<feature type="region of interest" description="Disordered" evidence="1">
    <location>
        <begin position="1128"/>
        <end position="1168"/>
    </location>
</feature>
<dbReference type="InterPro" id="IPR013783">
    <property type="entry name" value="Ig-like_fold"/>
</dbReference>
<dbReference type="InterPro" id="IPR050713">
    <property type="entry name" value="RTP_Phos/Ushers"/>
</dbReference>
<feature type="compositionally biased region" description="Basic and acidic residues" evidence="1">
    <location>
        <begin position="122"/>
        <end position="159"/>
    </location>
</feature>
<feature type="domain" description="Fibronectin type-III" evidence="3">
    <location>
        <begin position="2962"/>
        <end position="3055"/>
    </location>
</feature>
<feature type="domain" description="Fibronectin type-III" evidence="3">
    <location>
        <begin position="945"/>
        <end position="1045"/>
    </location>
</feature>